<feature type="region of interest" description="Disordered" evidence="1">
    <location>
        <begin position="234"/>
        <end position="266"/>
    </location>
</feature>
<evidence type="ECO:0008006" key="4">
    <source>
        <dbReference type="Google" id="ProtNLM"/>
    </source>
</evidence>
<name>A0AAD5SII2_9FUNG</name>
<evidence type="ECO:0000313" key="3">
    <source>
        <dbReference type="Proteomes" id="UP001212841"/>
    </source>
</evidence>
<feature type="region of interest" description="Disordered" evidence="1">
    <location>
        <begin position="493"/>
        <end position="564"/>
    </location>
</feature>
<sequence>MTESATKRLSDLLNFIEDETVQIEQLPTPPAVERYPTPSPPSSPVTPVSPVSPNARTSPLQSVTRPARSYCLSQNFSSRGGGRHGAGIVWSAKDGVGDLRMVRAVADGAAAAAAAAADRENRWERQSKGSRTSSVPELLMERVDEEDRRWGGRFPRDLHLTYSRKGFAKVMSDHEYLYNEFVEFCENIPGASTALCFSEAVEYLEERLAELLPEYRLNRPRSRTYALERFLSNSASSHPPMPQMLSVPQHHPSTRKRSHSAAPLPSFYGQTNASTSSLFSSSSQQLQHTAASNRSRTSVDLDIPSQLAPHFIRIYASYLGPHPQFDFASSVAAPYFTPSARWRTDQGIHERPLKTNVFDAAVSAALEGLFEGPYKQFYSERGILEQHYDARSSVSSEGMSARFSGGGERRPSLLSTAYAQQAIEMMHGAALKHNKHHRHPSRENEALRLHAPSPYGTSSHYENRTPVATMDPAKRHTAAEDYLDTFYAHEVQFLQPKGPPPNPHAPTNAAPPSPIRSRWSHASHSSGGRSHKTHSTSSSSMASVIHEEGNGPQVQKSRRSDSAVSVYGPNFVAAGGYILPKPRNT</sequence>
<feature type="region of interest" description="Disordered" evidence="1">
    <location>
        <begin position="278"/>
        <end position="298"/>
    </location>
</feature>
<protein>
    <recommendedName>
        <fullName evidence="4">RGS domain-containing protein</fullName>
    </recommendedName>
</protein>
<feature type="compositionally biased region" description="Polar residues" evidence="1">
    <location>
        <begin position="288"/>
        <end position="298"/>
    </location>
</feature>
<feature type="compositionally biased region" description="Pro residues" evidence="1">
    <location>
        <begin position="497"/>
        <end position="514"/>
    </location>
</feature>
<keyword evidence="3" id="KW-1185">Reference proteome</keyword>
<organism evidence="2 3">
    <name type="scientific">Rhizophlyctis rosea</name>
    <dbReference type="NCBI Taxonomy" id="64517"/>
    <lineage>
        <taxon>Eukaryota</taxon>
        <taxon>Fungi</taxon>
        <taxon>Fungi incertae sedis</taxon>
        <taxon>Chytridiomycota</taxon>
        <taxon>Chytridiomycota incertae sedis</taxon>
        <taxon>Chytridiomycetes</taxon>
        <taxon>Rhizophlyctidales</taxon>
        <taxon>Rhizophlyctidaceae</taxon>
        <taxon>Rhizophlyctis</taxon>
    </lineage>
</organism>
<feature type="compositionally biased region" description="Polar residues" evidence="1">
    <location>
        <begin position="54"/>
        <end position="64"/>
    </location>
</feature>
<reference evidence="2" key="1">
    <citation type="submission" date="2020-05" db="EMBL/GenBank/DDBJ databases">
        <title>Phylogenomic resolution of chytrid fungi.</title>
        <authorList>
            <person name="Stajich J.E."/>
            <person name="Amses K."/>
            <person name="Simmons R."/>
            <person name="Seto K."/>
            <person name="Myers J."/>
            <person name="Bonds A."/>
            <person name="Quandt C.A."/>
            <person name="Barry K."/>
            <person name="Liu P."/>
            <person name="Grigoriev I."/>
            <person name="Longcore J.E."/>
            <person name="James T.Y."/>
        </authorList>
    </citation>
    <scope>NUCLEOTIDE SEQUENCE</scope>
    <source>
        <strain evidence="2">JEL0318</strain>
    </source>
</reference>
<proteinExistence type="predicted"/>
<feature type="compositionally biased region" description="Low complexity" evidence="1">
    <location>
        <begin position="515"/>
        <end position="528"/>
    </location>
</feature>
<feature type="region of interest" description="Disordered" evidence="1">
    <location>
        <begin position="20"/>
        <end position="64"/>
    </location>
</feature>
<gene>
    <name evidence="2" type="ORF">HK097_010897</name>
</gene>
<evidence type="ECO:0000313" key="2">
    <source>
        <dbReference type="EMBL" id="KAJ3055317.1"/>
    </source>
</evidence>
<dbReference type="Proteomes" id="UP001212841">
    <property type="component" value="Unassembled WGS sequence"/>
</dbReference>
<feature type="compositionally biased region" description="Low complexity" evidence="1">
    <location>
        <begin position="278"/>
        <end position="287"/>
    </location>
</feature>
<comment type="caution">
    <text evidence="2">The sequence shown here is derived from an EMBL/GenBank/DDBJ whole genome shotgun (WGS) entry which is preliminary data.</text>
</comment>
<dbReference type="AlphaFoldDB" id="A0AAD5SII2"/>
<feature type="region of interest" description="Disordered" evidence="1">
    <location>
        <begin position="434"/>
        <end position="465"/>
    </location>
</feature>
<dbReference type="EMBL" id="JADGJD010000085">
    <property type="protein sequence ID" value="KAJ3055317.1"/>
    <property type="molecule type" value="Genomic_DNA"/>
</dbReference>
<accession>A0AAD5SII2</accession>
<evidence type="ECO:0000256" key="1">
    <source>
        <dbReference type="SAM" id="MobiDB-lite"/>
    </source>
</evidence>